<protein>
    <submittedName>
        <fullName evidence="4">Casein kinase substrate, phosphoprotein PP28</fullName>
    </submittedName>
</protein>
<feature type="compositionally biased region" description="Acidic residues" evidence="1">
    <location>
        <begin position="29"/>
        <end position="44"/>
    </location>
</feature>
<feature type="domain" description="Casein kinase substrate phosphoprotein PP28" evidence="3">
    <location>
        <begin position="61"/>
        <end position="119"/>
    </location>
</feature>
<dbReference type="STRING" id="93759.A0A1R3H4U2"/>
<keyword evidence="2" id="KW-1133">Transmembrane helix</keyword>
<feature type="compositionally biased region" description="Basic residues" evidence="1">
    <location>
        <begin position="1"/>
        <end position="12"/>
    </location>
</feature>
<keyword evidence="2" id="KW-0472">Membrane</keyword>
<keyword evidence="4" id="KW-0418">Kinase</keyword>
<evidence type="ECO:0000259" key="3">
    <source>
        <dbReference type="Pfam" id="PF10252"/>
    </source>
</evidence>
<evidence type="ECO:0000256" key="2">
    <source>
        <dbReference type="SAM" id="Phobius"/>
    </source>
</evidence>
<reference evidence="5" key="1">
    <citation type="submission" date="2013-09" db="EMBL/GenBank/DDBJ databases">
        <title>Corchorus olitorius genome sequencing.</title>
        <authorList>
            <person name="Alam M."/>
            <person name="Haque M.S."/>
            <person name="Islam M.S."/>
            <person name="Emdad E.M."/>
            <person name="Islam M.M."/>
            <person name="Ahmed B."/>
            <person name="Halim A."/>
            <person name="Hossen Q.M.M."/>
            <person name="Hossain M.Z."/>
            <person name="Ahmed R."/>
            <person name="Khan M.M."/>
            <person name="Islam R."/>
            <person name="Rashid M.M."/>
            <person name="Khan S.A."/>
            <person name="Rahman M.S."/>
            <person name="Alam M."/>
            <person name="Yahiya A.S."/>
            <person name="Khan M.S."/>
            <person name="Azam M.S."/>
            <person name="Haque T."/>
            <person name="Lashkar M.Z.H."/>
            <person name="Akhand A.I."/>
            <person name="Morshed G."/>
            <person name="Roy S."/>
            <person name="Uddin K.S."/>
            <person name="Rabeya T."/>
            <person name="Hossain A.S."/>
            <person name="Chowdhury A."/>
            <person name="Snigdha A.R."/>
            <person name="Mortoza M.S."/>
            <person name="Matin S.A."/>
            <person name="Hoque S.M.E."/>
            <person name="Islam M.K."/>
            <person name="Roy D.K."/>
            <person name="Haider R."/>
            <person name="Moosa M.M."/>
            <person name="Elias S.M."/>
            <person name="Hasan A.M."/>
            <person name="Jahan S."/>
            <person name="Shafiuddin M."/>
            <person name="Mahmood N."/>
            <person name="Shommy N.S."/>
        </authorList>
    </citation>
    <scope>NUCLEOTIDE SEQUENCE [LARGE SCALE GENOMIC DNA]</scope>
    <source>
        <strain evidence="5">cv. O-4</strain>
    </source>
</reference>
<sequence length="232" mass="26630">MARGKSKPKRTGQRTFSTMEEIQAKYKEEEESEEYEDEYSDDETEQKQKRKGVEGLIEINNPNLVKPKNVKLKFIDFSQIEKTTTELSRREREELGKERAAEQREKGKTTRARKDLAKIVMSEHPKKPEPPQNLPPPSSTSKSIPEIGNGGAAGFSGQQRWRYPNPPEVETPDPATLRDQWRYAIRQYSKWYSHAWGTAILAGVSFFALGWIIKGSNPLPSFKSDDSDKKKR</sequence>
<dbReference type="Pfam" id="PF10252">
    <property type="entry name" value="PP28"/>
    <property type="match status" value="1"/>
</dbReference>
<evidence type="ECO:0000313" key="4">
    <source>
        <dbReference type="EMBL" id="OMO65246.1"/>
    </source>
</evidence>
<gene>
    <name evidence="4" type="ORF">COLO4_31395</name>
</gene>
<dbReference type="OrthoDB" id="1433814at2759"/>
<dbReference type="AlphaFoldDB" id="A0A1R3H4U2"/>
<evidence type="ECO:0000313" key="5">
    <source>
        <dbReference type="Proteomes" id="UP000187203"/>
    </source>
</evidence>
<keyword evidence="2" id="KW-0812">Transmembrane</keyword>
<dbReference type="Proteomes" id="UP000187203">
    <property type="component" value="Unassembled WGS sequence"/>
</dbReference>
<keyword evidence="5" id="KW-1185">Reference proteome</keyword>
<comment type="caution">
    <text evidence="4">The sequence shown here is derived from an EMBL/GenBank/DDBJ whole genome shotgun (WGS) entry which is preliminary data.</text>
</comment>
<dbReference type="PANTHER" id="PTHR37186:SF1">
    <property type="entry name" value="OS06G0524500 PROTEIN"/>
    <property type="match status" value="1"/>
</dbReference>
<feature type="transmembrane region" description="Helical" evidence="2">
    <location>
        <begin position="191"/>
        <end position="213"/>
    </location>
</feature>
<dbReference type="PANTHER" id="PTHR37186">
    <property type="entry name" value="OS06G0524500 PROTEIN"/>
    <property type="match status" value="1"/>
</dbReference>
<keyword evidence="4" id="KW-0808">Transferase</keyword>
<organism evidence="4 5">
    <name type="scientific">Corchorus olitorius</name>
    <dbReference type="NCBI Taxonomy" id="93759"/>
    <lineage>
        <taxon>Eukaryota</taxon>
        <taxon>Viridiplantae</taxon>
        <taxon>Streptophyta</taxon>
        <taxon>Embryophyta</taxon>
        <taxon>Tracheophyta</taxon>
        <taxon>Spermatophyta</taxon>
        <taxon>Magnoliopsida</taxon>
        <taxon>eudicotyledons</taxon>
        <taxon>Gunneridae</taxon>
        <taxon>Pentapetalae</taxon>
        <taxon>rosids</taxon>
        <taxon>malvids</taxon>
        <taxon>Malvales</taxon>
        <taxon>Malvaceae</taxon>
        <taxon>Grewioideae</taxon>
        <taxon>Apeibeae</taxon>
        <taxon>Corchorus</taxon>
    </lineage>
</organism>
<dbReference type="EMBL" id="AWUE01020852">
    <property type="protein sequence ID" value="OMO65246.1"/>
    <property type="molecule type" value="Genomic_DNA"/>
</dbReference>
<name>A0A1R3H4U2_9ROSI</name>
<dbReference type="GO" id="GO:0016301">
    <property type="term" value="F:kinase activity"/>
    <property type="evidence" value="ECO:0007669"/>
    <property type="project" value="UniProtKB-KW"/>
</dbReference>
<feature type="region of interest" description="Disordered" evidence="1">
    <location>
        <begin position="1"/>
        <end position="58"/>
    </location>
</feature>
<proteinExistence type="predicted"/>
<accession>A0A1R3H4U2</accession>
<evidence type="ECO:0000256" key="1">
    <source>
        <dbReference type="SAM" id="MobiDB-lite"/>
    </source>
</evidence>
<dbReference type="InterPro" id="IPR019380">
    <property type="entry name" value="Casein_kinase_sb_PP28"/>
</dbReference>
<feature type="region of interest" description="Disordered" evidence="1">
    <location>
        <begin position="78"/>
        <end position="174"/>
    </location>
</feature>
<feature type="compositionally biased region" description="Basic and acidic residues" evidence="1">
    <location>
        <begin position="83"/>
        <end position="129"/>
    </location>
</feature>